<dbReference type="GeneID" id="114510327"/>
<protein>
    <submittedName>
        <fullName evidence="3 6">Small integral membrane protein 33</fullName>
    </submittedName>
</protein>
<reference evidence="6" key="2">
    <citation type="submission" date="2025-04" db="UniProtKB">
        <authorList>
            <consortium name="RefSeq"/>
        </authorList>
    </citation>
    <scope>IDENTIFICATION</scope>
    <source>
        <tissue evidence="6">Muscle</tissue>
    </source>
</reference>
<dbReference type="Proteomes" id="UP000504628">
    <property type="component" value="Chromosome 13"/>
</dbReference>
<dbReference type="OrthoDB" id="9449854at2759"/>
<accession>A0A7E6CRQ6</accession>
<feature type="region of interest" description="Disordered" evidence="1">
    <location>
        <begin position="70"/>
        <end position="89"/>
    </location>
</feature>
<dbReference type="InterPro" id="IPR038803">
    <property type="entry name" value="SMIM33"/>
</dbReference>
<organism evidence="4 6">
    <name type="scientific">Phyllostomus discolor</name>
    <name type="common">pale spear-nosed bat</name>
    <dbReference type="NCBI Taxonomy" id="89673"/>
    <lineage>
        <taxon>Eukaryota</taxon>
        <taxon>Metazoa</taxon>
        <taxon>Chordata</taxon>
        <taxon>Craniata</taxon>
        <taxon>Vertebrata</taxon>
        <taxon>Euteleostomi</taxon>
        <taxon>Mammalia</taxon>
        <taxon>Eutheria</taxon>
        <taxon>Laurasiatheria</taxon>
        <taxon>Chiroptera</taxon>
        <taxon>Yangochiroptera</taxon>
        <taxon>Phyllostomidae</taxon>
        <taxon>Phyllostominae</taxon>
        <taxon>Phyllostomus</taxon>
    </lineage>
</organism>
<name>A0A7E6CRQ6_9CHIR</name>
<feature type="transmembrane region" description="Helical" evidence="2">
    <location>
        <begin position="44"/>
        <end position="65"/>
    </location>
</feature>
<evidence type="ECO:0000313" key="6">
    <source>
        <dbReference type="RefSeq" id="XP_035869678.1"/>
    </source>
</evidence>
<keyword evidence="4" id="KW-1185">Reference proteome</keyword>
<keyword evidence="2" id="KW-0472">Membrane</keyword>
<evidence type="ECO:0000256" key="2">
    <source>
        <dbReference type="SAM" id="Phobius"/>
    </source>
</evidence>
<keyword evidence="2" id="KW-1133">Transmembrane helix</keyword>
<evidence type="ECO:0000313" key="3">
    <source>
        <dbReference type="EMBL" id="KAF6083047.1"/>
    </source>
</evidence>
<dbReference type="KEGG" id="pdic:114510327"/>
<dbReference type="EMBL" id="JABVXQ010000013">
    <property type="protein sequence ID" value="KAF6083047.1"/>
    <property type="molecule type" value="Genomic_DNA"/>
</dbReference>
<dbReference type="PANTHER" id="PTHR37873:SF1">
    <property type="entry name" value="SMALL INTEGRAL MEMBRANE PROTEIN 33"/>
    <property type="match status" value="1"/>
</dbReference>
<dbReference type="PANTHER" id="PTHR37873">
    <property type="entry name" value="SMALL INTEGRAL MEMBRANE PROTEIN 33"/>
    <property type="match status" value="1"/>
</dbReference>
<evidence type="ECO:0000313" key="4">
    <source>
        <dbReference type="Proteomes" id="UP000504628"/>
    </source>
</evidence>
<evidence type="ECO:0000256" key="1">
    <source>
        <dbReference type="SAM" id="MobiDB-lite"/>
    </source>
</evidence>
<gene>
    <name evidence="6" type="primary">SMIM33</name>
    <name evidence="3" type="ORF">HJG60_017765</name>
</gene>
<proteinExistence type="predicted"/>
<keyword evidence="2" id="KW-0812">Transmembrane</keyword>
<dbReference type="CTD" id="111064649"/>
<feature type="region of interest" description="Disordered" evidence="1">
    <location>
        <begin position="1"/>
        <end position="35"/>
    </location>
</feature>
<feature type="region of interest" description="Disordered" evidence="1">
    <location>
        <begin position="97"/>
        <end position="132"/>
    </location>
</feature>
<evidence type="ECO:0000313" key="5">
    <source>
        <dbReference type="Proteomes" id="UP000664940"/>
    </source>
</evidence>
<dbReference type="RefSeq" id="XP_035869678.1">
    <property type="nucleotide sequence ID" value="XM_036013785.1"/>
</dbReference>
<dbReference type="Proteomes" id="UP000664940">
    <property type="component" value="Unassembled WGS sequence"/>
</dbReference>
<reference evidence="3 5" key="1">
    <citation type="journal article" date="2020" name="Nature">
        <title>Six reference-quality genomes reveal evolution of bat adaptations.</title>
        <authorList>
            <person name="Jebb D."/>
            <person name="Huang Z."/>
            <person name="Pippel M."/>
            <person name="Hughes G.M."/>
            <person name="Lavrichenko K."/>
            <person name="Devanna P."/>
            <person name="Winkler S."/>
            <person name="Jermiin L.S."/>
            <person name="Skirmuntt E.C."/>
            <person name="Katzourakis A."/>
            <person name="Burkitt-Gray L."/>
            <person name="Ray D.A."/>
            <person name="Sullivan K.A.M."/>
            <person name="Roscito J.G."/>
            <person name="Kirilenko B.M."/>
            <person name="Davalos L.M."/>
            <person name="Corthals A.P."/>
            <person name="Power M.L."/>
            <person name="Jones G."/>
            <person name="Ransome R.D."/>
            <person name="Dechmann D.K.N."/>
            <person name="Locatelli A.G."/>
            <person name="Puechmaille S.J."/>
            <person name="Fedrigo O."/>
            <person name="Jarvis E.D."/>
            <person name="Hiller M."/>
            <person name="Vernes S.C."/>
            <person name="Myers E.W."/>
            <person name="Teeling E.C."/>
        </authorList>
    </citation>
    <scope>NUCLEOTIDE SEQUENCE [LARGE SCALE GENOMIC DNA]</scope>
    <source>
        <strain evidence="3">Bat1K_MPI-CBG_1</strain>
    </source>
</reference>
<sequence>MLQADHSSWPPPAVNGSAGQEPQRQLPEVLSGAWEPPPEDGLPLLTVITAMFVLLAVCIVVAVHFGPSLHQGRANLPTEPPAPKPKDGVYLTHWRVLGPEDRHEDTQEGPSVSSSCLVPGGPRLSTDEITYL</sequence>
<dbReference type="AlphaFoldDB" id="A0A7E6CRQ6"/>